<name>A0A6L9EKZ1_CLOBU</name>
<evidence type="ECO:0000313" key="1">
    <source>
        <dbReference type="EMBL" id="NAS17267.1"/>
    </source>
</evidence>
<comment type="caution">
    <text evidence="1">The sequence shown here is derived from an EMBL/GenBank/DDBJ whole genome shotgun (WGS) entry which is preliminary data.</text>
</comment>
<organism evidence="1 2">
    <name type="scientific">Clostridium butyricum</name>
    <dbReference type="NCBI Taxonomy" id="1492"/>
    <lineage>
        <taxon>Bacteria</taxon>
        <taxon>Bacillati</taxon>
        <taxon>Bacillota</taxon>
        <taxon>Clostridia</taxon>
        <taxon>Eubacteriales</taxon>
        <taxon>Clostridiaceae</taxon>
        <taxon>Clostridium</taxon>
    </lineage>
</organism>
<dbReference type="EMBL" id="WOFV02000010">
    <property type="protein sequence ID" value="NAS17267.1"/>
    <property type="molecule type" value="Genomic_DNA"/>
</dbReference>
<dbReference type="AlphaFoldDB" id="A0A6L9EKZ1"/>
<dbReference type="Gene3D" id="3.40.50.300">
    <property type="entry name" value="P-loop containing nucleotide triphosphate hydrolases"/>
    <property type="match status" value="1"/>
</dbReference>
<dbReference type="Pfam" id="PF14516">
    <property type="entry name" value="AAA_35"/>
    <property type="match status" value="1"/>
</dbReference>
<evidence type="ECO:0000313" key="2">
    <source>
        <dbReference type="Proteomes" id="UP000474042"/>
    </source>
</evidence>
<dbReference type="Proteomes" id="UP000474042">
    <property type="component" value="Unassembled WGS sequence"/>
</dbReference>
<proteinExistence type="predicted"/>
<reference evidence="1 2" key="1">
    <citation type="submission" date="2020-01" db="EMBL/GenBank/DDBJ databases">
        <title>Genome sequence of a 1,3-propanediol producer, Clostridium butyricum S3.</title>
        <authorList>
            <person name="Zhou J."/>
        </authorList>
    </citation>
    <scope>NUCLEOTIDE SEQUENCE [LARGE SCALE GENOMIC DNA]</scope>
    <source>
        <strain evidence="1 2">S3</strain>
    </source>
</reference>
<gene>
    <name evidence="1" type="ORF">GND98_005145</name>
</gene>
<accession>A0A6L9EKZ1</accession>
<sequence>MKKRFNTTGVCIPSMHYMVNIDDKLDKIKKYIDRSDYFVINRPRQYGKTTTMYMLEQKLKQDYIVLSISFEGIGDDVFLKEEDFSKTFIELIADSIELTDENEAEKLINENNKVRNLRDVSKLITKFVKRKDKDVILFIDEVDKSSNNQLFLSFLGILRNKYLLRQQGKDNTFKSVILAGVYDIKNLKLKFRDDTERKYNSPWNIAVDFDVDMSFSGLEIETMLKEYSDETGVEMYNKEISEELYKYTSGYPFLVSRICQILDEKLLNEGYEWNTEGITIAVKRLIEEKNTLFDDLVKNIENNNELSDYIFGMLINGEIKNYNILNNVIGLGEMFGYFVNDNGKVRISNRIFEQVLYNYYSSKIESSISMDNYNFKDNFVTKTGLDFRKVLLRFQQFMKEQYSTLDSKFIEREGRLLFLAFIKPIINGTGFDFKEVQISEEKRIDIVITYLKEKYIVELKIWRGEEYHKKGLIQLQEYLDNQDVDKGFLLIYNFNKNKEYKSEKIVAGNKDIFTVWV</sequence>
<dbReference type="SUPFAM" id="SSF52540">
    <property type="entry name" value="P-loop containing nucleoside triphosphate hydrolases"/>
    <property type="match status" value="1"/>
</dbReference>
<dbReference type="InterPro" id="IPR027417">
    <property type="entry name" value="P-loop_NTPase"/>
</dbReference>
<protein>
    <submittedName>
        <fullName evidence="1">AAA family ATPase</fullName>
    </submittedName>
</protein>